<evidence type="ECO:0000256" key="4">
    <source>
        <dbReference type="ARBA" id="ARBA00022989"/>
    </source>
</evidence>
<feature type="transmembrane region" description="Helical" evidence="7">
    <location>
        <begin position="244"/>
        <end position="265"/>
    </location>
</feature>
<evidence type="ECO:0000256" key="7">
    <source>
        <dbReference type="SAM" id="Phobius"/>
    </source>
</evidence>
<gene>
    <name evidence="9" type="ORF">AACH11_12260</name>
</gene>
<feature type="transmembrane region" description="Helical" evidence="7">
    <location>
        <begin position="277"/>
        <end position="301"/>
    </location>
</feature>
<sequence>MGLVSLLALAAVPARAGTAAAPASTSAPAAATSTSTLANTRTEPATAPAALQQLLSEGDALAAGYRGAAGATHPTPHPTADATAPIPAPLAEATASGYSRLYFDIFEGEGLELSLGGRDRRLLGAIEQGFARCIRAALERQPAAELQTVWRGLRDDLLRARAPLASARAQQDRSAFWPALLIVLREGAEALLVVTALAAFLRRSGQPHRLPWLWGGVGAAVAASAALAWGLAGVLAAAGPWRGTALGLLVCLAALMLGHMAAWLAARRSAERWNQTLRAHMAGALDGTPWLTAGVAFIAVFREGAETLLFFQALAGSAPGQGLPLAAGAGVAVLGLMLLSIGLQRLGLRLPLHLFFSSTAVLLLGLALVFAGQGALLMQLAGRLPLTDWPWVPAWPWLGLHPSRETVLAQAGLLLLVLAAVWRDRRDPLTRRPSTTTAPPR</sequence>
<evidence type="ECO:0000256" key="8">
    <source>
        <dbReference type="SAM" id="SignalP"/>
    </source>
</evidence>
<accession>A0ABU9BAG3</accession>
<protein>
    <submittedName>
        <fullName evidence="9">FTR1 family protein</fullName>
    </submittedName>
</protein>
<feature type="signal peptide" evidence="8">
    <location>
        <begin position="1"/>
        <end position="16"/>
    </location>
</feature>
<evidence type="ECO:0000256" key="2">
    <source>
        <dbReference type="ARBA" id="ARBA00008333"/>
    </source>
</evidence>
<dbReference type="Pfam" id="PF03239">
    <property type="entry name" value="FTR1"/>
    <property type="match status" value="1"/>
</dbReference>
<evidence type="ECO:0000256" key="5">
    <source>
        <dbReference type="ARBA" id="ARBA00023136"/>
    </source>
</evidence>
<feature type="transmembrane region" description="Helical" evidence="7">
    <location>
        <begin position="406"/>
        <end position="422"/>
    </location>
</feature>
<comment type="similarity">
    <text evidence="2">Belongs to the oxidase-dependent Fe transporter (OFeT) (TC 9.A.10.1) family.</text>
</comment>
<keyword evidence="5 7" id="KW-0472">Membrane</keyword>
<feature type="transmembrane region" description="Helical" evidence="7">
    <location>
        <begin position="212"/>
        <end position="238"/>
    </location>
</feature>
<dbReference type="Proteomes" id="UP001368500">
    <property type="component" value="Unassembled WGS sequence"/>
</dbReference>
<keyword evidence="4 7" id="KW-1133">Transmembrane helix</keyword>
<dbReference type="PANTHER" id="PTHR31632:SF2">
    <property type="entry name" value="PLASMA MEMBRANE IRON PERMEASE"/>
    <property type="match status" value="1"/>
</dbReference>
<feature type="transmembrane region" description="Helical" evidence="7">
    <location>
        <begin position="176"/>
        <end position="200"/>
    </location>
</feature>
<dbReference type="PANTHER" id="PTHR31632">
    <property type="entry name" value="IRON TRANSPORTER FTH1"/>
    <property type="match status" value="1"/>
</dbReference>
<keyword evidence="10" id="KW-1185">Reference proteome</keyword>
<feature type="chain" id="PRO_5047338984" evidence="8">
    <location>
        <begin position="17"/>
        <end position="441"/>
    </location>
</feature>
<comment type="subcellular location">
    <subcellularLocation>
        <location evidence="1">Membrane</location>
        <topology evidence="1">Multi-pass membrane protein</topology>
    </subcellularLocation>
</comment>
<keyword evidence="8" id="KW-0732">Signal</keyword>
<evidence type="ECO:0000256" key="1">
    <source>
        <dbReference type="ARBA" id="ARBA00004141"/>
    </source>
</evidence>
<feature type="region of interest" description="Disordered" evidence="6">
    <location>
        <begin position="20"/>
        <end position="43"/>
    </location>
</feature>
<dbReference type="InterPro" id="IPR004923">
    <property type="entry name" value="FTR1/Fip1/EfeU"/>
</dbReference>
<feature type="transmembrane region" description="Helical" evidence="7">
    <location>
        <begin position="354"/>
        <end position="381"/>
    </location>
</feature>
<reference evidence="9 10" key="1">
    <citation type="submission" date="2024-04" db="EMBL/GenBank/DDBJ databases">
        <title>Novel species of the genus Ideonella isolated from streams.</title>
        <authorList>
            <person name="Lu H."/>
        </authorList>
    </citation>
    <scope>NUCLEOTIDE SEQUENCE [LARGE SCALE GENOMIC DNA]</scope>
    <source>
        <strain evidence="9 10">BYS139W</strain>
    </source>
</reference>
<dbReference type="EMBL" id="JBBUTF010000009">
    <property type="protein sequence ID" value="MEK8026736.1"/>
    <property type="molecule type" value="Genomic_DNA"/>
</dbReference>
<keyword evidence="3 7" id="KW-0812">Transmembrane</keyword>
<evidence type="ECO:0000313" key="9">
    <source>
        <dbReference type="EMBL" id="MEK8026736.1"/>
    </source>
</evidence>
<name>A0ABU9BAG3_9BURK</name>
<organism evidence="9 10">
    <name type="scientific">Pseudaquabacterium rugosum</name>
    <dbReference type="NCBI Taxonomy" id="2984194"/>
    <lineage>
        <taxon>Bacteria</taxon>
        <taxon>Pseudomonadati</taxon>
        <taxon>Pseudomonadota</taxon>
        <taxon>Betaproteobacteria</taxon>
        <taxon>Burkholderiales</taxon>
        <taxon>Sphaerotilaceae</taxon>
        <taxon>Pseudaquabacterium</taxon>
    </lineage>
</organism>
<evidence type="ECO:0000313" key="10">
    <source>
        <dbReference type="Proteomes" id="UP001368500"/>
    </source>
</evidence>
<evidence type="ECO:0000256" key="3">
    <source>
        <dbReference type="ARBA" id="ARBA00022692"/>
    </source>
</evidence>
<comment type="caution">
    <text evidence="9">The sequence shown here is derived from an EMBL/GenBank/DDBJ whole genome shotgun (WGS) entry which is preliminary data.</text>
</comment>
<feature type="transmembrane region" description="Helical" evidence="7">
    <location>
        <begin position="321"/>
        <end position="342"/>
    </location>
</feature>
<dbReference type="RefSeq" id="WP_341374517.1">
    <property type="nucleotide sequence ID" value="NZ_JBBUTF010000009.1"/>
</dbReference>
<evidence type="ECO:0000256" key="6">
    <source>
        <dbReference type="SAM" id="MobiDB-lite"/>
    </source>
</evidence>
<proteinExistence type="inferred from homology"/>